<dbReference type="RefSeq" id="WP_068442450.1">
    <property type="nucleotide sequence ID" value="NZ_LXEW01000015.1"/>
</dbReference>
<feature type="transmembrane region" description="Helical" evidence="9">
    <location>
        <begin position="388"/>
        <end position="410"/>
    </location>
</feature>
<dbReference type="Proteomes" id="UP000078224">
    <property type="component" value="Unassembled WGS sequence"/>
</dbReference>
<dbReference type="OrthoDB" id="1673656at2"/>
<feature type="transmembrane region" description="Helical" evidence="9">
    <location>
        <begin position="422"/>
        <end position="441"/>
    </location>
</feature>
<feature type="transmembrane region" description="Helical" evidence="9">
    <location>
        <begin position="266"/>
        <end position="287"/>
    </location>
</feature>
<proteinExistence type="predicted"/>
<feature type="transmembrane region" description="Helical" evidence="9">
    <location>
        <begin position="66"/>
        <end position="84"/>
    </location>
</feature>
<reference evidence="10 11" key="1">
    <citation type="submission" date="2016-04" db="EMBL/GenBank/DDBJ databases">
        <title>ATOL: Assembling a taxonomically balanced genome-scale reconstruction of the evolutionary history of the Enterobacteriaceae.</title>
        <authorList>
            <person name="Plunkett G.III."/>
            <person name="Neeno-Eckwall E.C."/>
            <person name="Glasner J.D."/>
            <person name="Perna N.T."/>
        </authorList>
    </citation>
    <scope>NUCLEOTIDE SEQUENCE [LARGE SCALE GENOMIC DNA]</scope>
    <source>
        <strain evidence="10 11">ATCC 35613</strain>
    </source>
</reference>
<feature type="transmembrane region" description="Helical" evidence="9">
    <location>
        <begin position="157"/>
        <end position="175"/>
    </location>
</feature>
<organism evidence="10 11">
    <name type="scientific">Providencia heimbachae ATCC 35613</name>
    <dbReference type="NCBI Taxonomy" id="1354272"/>
    <lineage>
        <taxon>Bacteria</taxon>
        <taxon>Pseudomonadati</taxon>
        <taxon>Pseudomonadota</taxon>
        <taxon>Gammaproteobacteria</taxon>
        <taxon>Enterobacterales</taxon>
        <taxon>Morganellaceae</taxon>
        <taxon>Providencia</taxon>
    </lineage>
</organism>
<protein>
    <submittedName>
        <fullName evidence="10">Serine transporter</fullName>
    </submittedName>
</protein>
<evidence type="ECO:0000256" key="1">
    <source>
        <dbReference type="ARBA" id="ARBA00004429"/>
    </source>
</evidence>
<evidence type="ECO:0000256" key="3">
    <source>
        <dbReference type="ARBA" id="ARBA00022475"/>
    </source>
</evidence>
<feature type="transmembrane region" description="Helical" evidence="9">
    <location>
        <begin position="40"/>
        <end position="60"/>
    </location>
</feature>
<feature type="transmembrane region" description="Helical" evidence="9">
    <location>
        <begin position="314"/>
        <end position="338"/>
    </location>
</feature>
<evidence type="ECO:0000313" key="10">
    <source>
        <dbReference type="EMBL" id="OAT53604.1"/>
    </source>
</evidence>
<dbReference type="EMBL" id="LXEW01000015">
    <property type="protein sequence ID" value="OAT53604.1"/>
    <property type="molecule type" value="Genomic_DNA"/>
</dbReference>
<dbReference type="Gene3D" id="1.20.1740.10">
    <property type="entry name" value="Amino acid/polyamine transporter I"/>
    <property type="match status" value="1"/>
</dbReference>
<name>A0A1B7K0T3_9GAMM</name>
<feature type="transmembrane region" description="Helical" evidence="9">
    <location>
        <begin position="363"/>
        <end position="382"/>
    </location>
</feature>
<evidence type="ECO:0000256" key="8">
    <source>
        <dbReference type="SAM" id="MobiDB-lite"/>
    </source>
</evidence>
<feature type="region of interest" description="Disordered" evidence="8">
    <location>
        <begin position="1"/>
        <end position="23"/>
    </location>
</feature>
<dbReference type="GO" id="GO:0003333">
    <property type="term" value="P:amino acid transmembrane transport"/>
    <property type="evidence" value="ECO:0007669"/>
    <property type="project" value="InterPro"/>
</dbReference>
<keyword evidence="7 9" id="KW-0472">Membrane</keyword>
<evidence type="ECO:0000313" key="11">
    <source>
        <dbReference type="Proteomes" id="UP000078224"/>
    </source>
</evidence>
<sequence>MATIPTIDNQEKQNGSTAASRAGMTEDQWRAAIKFDGTDAGWVIMSIGMAIGAGIVFLPVQVGLMGLWVFLLSSIVGYPAMYLFQRLFINTLAESPECKDYPSVISGYLGKNWGMLLGALYFVMLVIWMFVYSTAITNDSASYLQTFGVTEGLLSENPWYGLALICILVAISSRGEKLLFKLSSFMVLTKLFVVAALGISMIGMWHLYNAGSLPPVGRLFKEAIITLPFTLTSILFIQTLSPMVISFRSQNKNREVARYKALRAMNIAFGILFCTVFFYAVSFTLAMGHEEAVKAYEQNISALAIAAKFFPGGWVTVVSVMLNIFAVMTAFFGVYLGFREATQGIVMNILQRMMPIERIRDSWVKNGIMVFAVLLAWGAIILNAPVLSFTSICSPIFGMVGCLIPAYLVYKVPMLHKYKGTSLYLIIFTGFLLCISPFLAFA</sequence>
<feature type="transmembrane region" description="Helical" evidence="9">
    <location>
        <begin position="187"/>
        <end position="208"/>
    </location>
</feature>
<evidence type="ECO:0000256" key="2">
    <source>
        <dbReference type="ARBA" id="ARBA00022448"/>
    </source>
</evidence>
<dbReference type="AlphaFoldDB" id="A0A1B7K0T3"/>
<dbReference type="GO" id="GO:0005886">
    <property type="term" value="C:plasma membrane"/>
    <property type="evidence" value="ECO:0007669"/>
    <property type="project" value="UniProtKB-SubCell"/>
</dbReference>
<evidence type="ECO:0000256" key="4">
    <source>
        <dbReference type="ARBA" id="ARBA00022519"/>
    </source>
</evidence>
<comment type="caution">
    <text evidence="10">The sequence shown here is derived from an EMBL/GenBank/DDBJ whole genome shotgun (WGS) entry which is preliminary data.</text>
</comment>
<keyword evidence="11" id="KW-1185">Reference proteome</keyword>
<keyword evidence="3" id="KW-1003">Cell membrane</keyword>
<dbReference type="PATRIC" id="fig|1354272.4.peg.879"/>
<evidence type="ECO:0000256" key="5">
    <source>
        <dbReference type="ARBA" id="ARBA00022692"/>
    </source>
</evidence>
<comment type="subcellular location">
    <subcellularLocation>
        <location evidence="1">Cell inner membrane</location>
        <topology evidence="1">Multi-pass membrane protein</topology>
    </subcellularLocation>
</comment>
<evidence type="ECO:0000256" key="6">
    <source>
        <dbReference type="ARBA" id="ARBA00022989"/>
    </source>
</evidence>
<dbReference type="PANTHER" id="PTHR35334:SF4">
    <property type="entry name" value="SERINE TRANSPORTER-RELATED"/>
    <property type="match status" value="1"/>
</dbReference>
<accession>A0A1B7K0T3</accession>
<keyword evidence="5 9" id="KW-0812">Transmembrane</keyword>
<keyword evidence="2" id="KW-0813">Transport</keyword>
<evidence type="ECO:0000256" key="7">
    <source>
        <dbReference type="ARBA" id="ARBA00023136"/>
    </source>
</evidence>
<dbReference type="PANTHER" id="PTHR35334">
    <property type="entry name" value="SERINE TRANSPORTER"/>
    <property type="match status" value="1"/>
</dbReference>
<keyword evidence="6 9" id="KW-1133">Transmembrane helix</keyword>
<gene>
    <name evidence="10" type="ORF">M998_0857</name>
</gene>
<feature type="transmembrane region" description="Helical" evidence="9">
    <location>
        <begin position="113"/>
        <end position="137"/>
    </location>
</feature>
<evidence type="ECO:0000256" key="9">
    <source>
        <dbReference type="SAM" id="Phobius"/>
    </source>
</evidence>
<feature type="compositionally biased region" description="Polar residues" evidence="8">
    <location>
        <begin position="1"/>
        <end position="19"/>
    </location>
</feature>
<dbReference type="InterPro" id="IPR018227">
    <property type="entry name" value="Amino_acid_transport_2"/>
</dbReference>
<feature type="transmembrane region" description="Helical" evidence="9">
    <location>
        <begin position="223"/>
        <end position="245"/>
    </location>
</feature>
<keyword evidence="4" id="KW-0997">Cell inner membrane</keyword>